<dbReference type="Pfam" id="PF21983">
    <property type="entry name" value="NikA-like"/>
    <property type="match status" value="1"/>
</dbReference>
<protein>
    <submittedName>
        <fullName evidence="3">CopG family transcriptional regulator</fullName>
    </submittedName>
</protein>
<dbReference type="EMBL" id="CP040626">
    <property type="protein sequence ID" value="QMW90991.1"/>
    <property type="molecule type" value="Genomic_DNA"/>
</dbReference>
<gene>
    <name evidence="2" type="ORF">AWN73_20200</name>
    <name evidence="1" type="ORF">CBU02nite_28070</name>
    <name evidence="3" type="ORF">FF104_08440</name>
</gene>
<dbReference type="GeneID" id="92944195"/>
<evidence type="ECO:0000313" key="1">
    <source>
        <dbReference type="EMBL" id="GEQ22301.1"/>
    </source>
</evidence>
<dbReference type="AlphaFoldDB" id="A0A2S7F514"/>
<evidence type="ECO:0000313" key="6">
    <source>
        <dbReference type="Proteomes" id="UP000515243"/>
    </source>
</evidence>
<reference evidence="2 4" key="1">
    <citation type="submission" date="2016-01" db="EMBL/GenBank/DDBJ databases">
        <title>Characterization of the Clostridium difficile lineages that are prevalent in Hong Kong and China.</title>
        <authorList>
            <person name="Kwok J.S.-L."/>
            <person name="Lam W.-Y."/>
            <person name="Ip M."/>
            <person name="Chan T.-F."/>
            <person name="Hawkey P.M."/>
            <person name="Tsui S.K.-W."/>
        </authorList>
    </citation>
    <scope>NUCLEOTIDE SEQUENCE [LARGE SCALE GENOMIC DNA]</scope>
    <source>
        <strain evidence="2 4">300064</strain>
    </source>
</reference>
<name>A0A2S7F514_CLOBU</name>
<sequence length="65" mass="7768">MREFKGRKNEEELRTERVVAHVTEAEKIKIIQEAKKYGMDTSTFIRTICIYKKFIELANDFIEEV</sequence>
<dbReference type="Proteomes" id="UP000515243">
    <property type="component" value="Chromosome 1"/>
</dbReference>
<organism evidence="2 4">
    <name type="scientific">Clostridium butyricum</name>
    <dbReference type="NCBI Taxonomy" id="1492"/>
    <lineage>
        <taxon>Bacteria</taxon>
        <taxon>Bacillati</taxon>
        <taxon>Bacillota</taxon>
        <taxon>Clostridia</taxon>
        <taxon>Eubacteriales</taxon>
        <taxon>Clostridiaceae</taxon>
        <taxon>Clostridium</taxon>
    </lineage>
</organism>
<dbReference type="Proteomes" id="UP000321089">
    <property type="component" value="Unassembled WGS sequence"/>
</dbReference>
<evidence type="ECO:0000313" key="3">
    <source>
        <dbReference type="EMBL" id="QMW90991.1"/>
    </source>
</evidence>
<evidence type="ECO:0000313" key="2">
    <source>
        <dbReference type="EMBL" id="PPV11984.1"/>
    </source>
</evidence>
<reference evidence="3 6" key="2">
    <citation type="submission" date="2019-05" db="EMBL/GenBank/DDBJ databases">
        <authorList>
            <person name="Schori C."/>
            <person name="Ahrens C."/>
        </authorList>
    </citation>
    <scope>NUCLEOTIDE SEQUENCE [LARGE SCALE GENOMIC DNA]</scope>
    <source>
        <strain evidence="3 6">DSM 10702</strain>
    </source>
</reference>
<dbReference type="InterPro" id="IPR053842">
    <property type="entry name" value="NikA-like"/>
</dbReference>
<dbReference type="RefSeq" id="WP_051119199.1">
    <property type="nucleotide sequence ID" value="NZ_AP019716.1"/>
</dbReference>
<dbReference type="Proteomes" id="UP000238081">
    <property type="component" value="Unassembled WGS sequence"/>
</dbReference>
<evidence type="ECO:0000313" key="5">
    <source>
        <dbReference type="Proteomes" id="UP000321089"/>
    </source>
</evidence>
<evidence type="ECO:0000313" key="4">
    <source>
        <dbReference type="Proteomes" id="UP000238081"/>
    </source>
</evidence>
<reference evidence="1 5" key="3">
    <citation type="submission" date="2019-07" db="EMBL/GenBank/DDBJ databases">
        <title>Whole genome shotgun sequence of Clostridium butyricum NBRC 3858.</title>
        <authorList>
            <person name="Hosoyama A."/>
            <person name="Uohara A."/>
            <person name="Ohji S."/>
            <person name="Ichikawa N."/>
        </authorList>
    </citation>
    <scope>NUCLEOTIDE SEQUENCE [LARGE SCALE GENOMIC DNA]</scope>
    <source>
        <strain evidence="1 5">NBRC 3858</strain>
    </source>
</reference>
<proteinExistence type="predicted"/>
<accession>A0A2S7F514</accession>
<dbReference type="EMBL" id="BKBC01000044">
    <property type="protein sequence ID" value="GEQ22301.1"/>
    <property type="molecule type" value="Genomic_DNA"/>
</dbReference>
<dbReference type="EMBL" id="LRDH01000172">
    <property type="protein sequence ID" value="PPV11984.1"/>
    <property type="molecule type" value="Genomic_DNA"/>
</dbReference>